<dbReference type="AlphaFoldDB" id="A0A3L6ZZV6"/>
<evidence type="ECO:0000256" key="4">
    <source>
        <dbReference type="ARBA" id="ARBA00023295"/>
    </source>
</evidence>
<feature type="active site" description="Proton acceptor" evidence="5">
    <location>
        <position position="33"/>
    </location>
</feature>
<accession>A0A3L6ZZV6</accession>
<dbReference type="GO" id="GO:0004553">
    <property type="term" value="F:hydrolase activity, hydrolyzing O-glycosyl compounds"/>
    <property type="evidence" value="ECO:0007669"/>
    <property type="project" value="InterPro"/>
</dbReference>
<evidence type="ECO:0000256" key="7">
    <source>
        <dbReference type="RuleBase" id="RU361187"/>
    </source>
</evidence>
<evidence type="ECO:0000256" key="5">
    <source>
        <dbReference type="PIRSR" id="PIRSR606710-1"/>
    </source>
</evidence>
<dbReference type="InterPro" id="IPR006710">
    <property type="entry name" value="Glyco_hydro_43"/>
</dbReference>
<evidence type="ECO:0000256" key="1">
    <source>
        <dbReference type="ARBA" id="ARBA00004834"/>
    </source>
</evidence>
<feature type="site" description="Important for catalytic activity, responsible for pKa modulation of the active site Glu and correct orientation of both the proton donor and substrate" evidence="6">
    <location>
        <position position="159"/>
    </location>
</feature>
<organism evidence="8 9">
    <name type="scientific">Mycetocola manganoxydans</name>
    <dbReference type="NCBI Taxonomy" id="699879"/>
    <lineage>
        <taxon>Bacteria</taxon>
        <taxon>Bacillati</taxon>
        <taxon>Actinomycetota</taxon>
        <taxon>Actinomycetes</taxon>
        <taxon>Micrococcales</taxon>
        <taxon>Microbacteriaceae</taxon>
        <taxon>Mycetocola</taxon>
    </lineage>
</organism>
<proteinExistence type="inferred from homology"/>
<evidence type="ECO:0000256" key="6">
    <source>
        <dbReference type="PIRSR" id="PIRSR606710-2"/>
    </source>
</evidence>
<protein>
    <submittedName>
        <fullName evidence="8">Arabinan endo-1,5-alpha-L-arabinosidase</fullName>
    </submittedName>
</protein>
<dbReference type="GO" id="GO:0005975">
    <property type="term" value="P:carbohydrate metabolic process"/>
    <property type="evidence" value="ECO:0007669"/>
    <property type="project" value="InterPro"/>
</dbReference>
<dbReference type="PANTHER" id="PTHR43301">
    <property type="entry name" value="ARABINAN ENDO-1,5-ALPHA-L-ARABINOSIDASE"/>
    <property type="match status" value="1"/>
</dbReference>
<gene>
    <name evidence="8" type="ORF">D9V29_02050</name>
</gene>
<dbReference type="SUPFAM" id="SSF75005">
    <property type="entry name" value="Arabinanase/levansucrase/invertase"/>
    <property type="match status" value="1"/>
</dbReference>
<sequence>MSILDSSVSAVPERLIPAPTGDSSAWGARHAHDPTVVRGDDGAWYMFSTDAVANATEIPSGVHVRTSRDLVTWTYAGTALDGVPAEAFDWTGAPGLWAPEVVRWPGDDARWHMYYSASTFGSNTSAIGLAVASDLAGPWEDRGIVVATKKGETTQNAIDAAVTFDRDGAPWLTYGSFFSGIHTLRLDAVTGFAATPGDLGTVIARRPKSVDTAIEGAYVVYRADEDRFVLFVSYDSLFSTYHVRVAVAVEITGPYLDVNGRDLTDLDADPTSIGTKILGSYRFDGDTGWLAPGHNSILTEPGENGDEYFMVHHVRFADDPTQHVVQLRRVFFTDAGWPVVSPQPFAGRELESLPGPVPVDGVWSVLRLDPASTDIIDAVPLPVSVPASPDLLVSGEPERVRLSVGATELDAVVFASWNWAAGRPGLSFAGLDSDGVAWQGTAGRHE</sequence>
<dbReference type="Proteomes" id="UP000270299">
    <property type="component" value="Unassembled WGS sequence"/>
</dbReference>
<dbReference type="Gene3D" id="2.115.10.20">
    <property type="entry name" value="Glycosyl hydrolase domain, family 43"/>
    <property type="match status" value="1"/>
</dbReference>
<dbReference type="PANTHER" id="PTHR43301:SF3">
    <property type="entry name" value="ARABINAN ENDO-1,5-ALPHA-L-ARABINOSIDASE A-RELATED"/>
    <property type="match status" value="1"/>
</dbReference>
<evidence type="ECO:0000256" key="3">
    <source>
        <dbReference type="ARBA" id="ARBA00022801"/>
    </source>
</evidence>
<comment type="caution">
    <text evidence="8">The sequence shown here is derived from an EMBL/GenBank/DDBJ whole genome shotgun (WGS) entry which is preliminary data.</text>
</comment>
<dbReference type="Pfam" id="PF04616">
    <property type="entry name" value="Glyco_hydro_43"/>
    <property type="match status" value="1"/>
</dbReference>
<dbReference type="OrthoDB" id="9759709at2"/>
<evidence type="ECO:0000313" key="8">
    <source>
        <dbReference type="EMBL" id="RLP73489.1"/>
    </source>
</evidence>
<keyword evidence="3 7" id="KW-0378">Hydrolase</keyword>
<dbReference type="CDD" id="cd08998">
    <property type="entry name" value="GH43_Arb43a-like"/>
    <property type="match status" value="1"/>
</dbReference>
<name>A0A3L6ZZV6_9MICO</name>
<comment type="similarity">
    <text evidence="2 7">Belongs to the glycosyl hydrolase 43 family.</text>
</comment>
<comment type="pathway">
    <text evidence="1">Glycan metabolism; L-arabinan degradation.</text>
</comment>
<dbReference type="EMBL" id="RCUV01000002">
    <property type="protein sequence ID" value="RLP73489.1"/>
    <property type="molecule type" value="Genomic_DNA"/>
</dbReference>
<reference evidence="8 9" key="1">
    <citation type="submission" date="2018-10" db="EMBL/GenBank/DDBJ databases">
        <authorList>
            <person name="Li J."/>
        </authorList>
    </citation>
    <scope>NUCLEOTIDE SEQUENCE [LARGE SCALE GENOMIC DNA]</scope>
    <source>
        <strain evidence="8 9">CCTCC AB209002</strain>
    </source>
</reference>
<dbReference type="RefSeq" id="WP_121671653.1">
    <property type="nucleotide sequence ID" value="NZ_BMXM01000002.1"/>
</dbReference>
<keyword evidence="9" id="KW-1185">Reference proteome</keyword>
<evidence type="ECO:0000256" key="2">
    <source>
        <dbReference type="ARBA" id="ARBA00009865"/>
    </source>
</evidence>
<dbReference type="InterPro" id="IPR023296">
    <property type="entry name" value="Glyco_hydro_beta-prop_sf"/>
</dbReference>
<keyword evidence="4 7" id="KW-0326">Glycosidase</keyword>
<dbReference type="InterPro" id="IPR050727">
    <property type="entry name" value="GH43_arabinanases"/>
</dbReference>
<feature type="active site" description="Proton donor" evidence="5">
    <location>
        <position position="215"/>
    </location>
</feature>
<evidence type="ECO:0000313" key="9">
    <source>
        <dbReference type="Proteomes" id="UP000270299"/>
    </source>
</evidence>